<reference evidence="5" key="1">
    <citation type="journal article" date="2021" name="Evol. Appl.">
        <title>The genome of the Pyrenean desman and the effects of bottlenecks and inbreeding on the genomic landscape of an endangered species.</title>
        <authorList>
            <person name="Escoda L."/>
            <person name="Castresana J."/>
        </authorList>
    </citation>
    <scope>NUCLEOTIDE SEQUENCE</scope>
    <source>
        <strain evidence="5">IBE-C5619</strain>
    </source>
</reference>
<evidence type="ECO:0000313" key="5">
    <source>
        <dbReference type="EMBL" id="KAG8524023.1"/>
    </source>
</evidence>
<proteinExistence type="predicted"/>
<name>A0A8J6AN63_GALPY</name>
<comment type="caution">
    <text evidence="5">The sequence shown here is derived from an EMBL/GenBank/DDBJ whole genome shotgun (WGS) entry which is preliminary data.</text>
</comment>
<dbReference type="SMART" id="SM00032">
    <property type="entry name" value="CCP"/>
    <property type="match status" value="1"/>
</dbReference>
<dbReference type="Pfam" id="PF00084">
    <property type="entry name" value="Sushi"/>
    <property type="match status" value="1"/>
</dbReference>
<protein>
    <submittedName>
        <fullName evidence="5">Sushi domain-containing protein 3</fullName>
    </submittedName>
</protein>
<evidence type="ECO:0000256" key="1">
    <source>
        <dbReference type="ARBA" id="ARBA00023157"/>
    </source>
</evidence>
<organism evidence="5 6">
    <name type="scientific">Galemys pyrenaicus</name>
    <name type="common">Iberian desman</name>
    <name type="synonym">Pyrenean desman</name>
    <dbReference type="NCBI Taxonomy" id="202257"/>
    <lineage>
        <taxon>Eukaryota</taxon>
        <taxon>Metazoa</taxon>
        <taxon>Chordata</taxon>
        <taxon>Craniata</taxon>
        <taxon>Vertebrata</taxon>
        <taxon>Euteleostomi</taxon>
        <taxon>Mammalia</taxon>
        <taxon>Eutheria</taxon>
        <taxon>Laurasiatheria</taxon>
        <taxon>Eulipotyphla</taxon>
        <taxon>Talpidae</taxon>
        <taxon>Galemys</taxon>
    </lineage>
</organism>
<keyword evidence="3" id="KW-0472">Membrane</keyword>
<evidence type="ECO:0000259" key="4">
    <source>
        <dbReference type="PROSITE" id="PS50923"/>
    </source>
</evidence>
<evidence type="ECO:0000313" key="6">
    <source>
        <dbReference type="Proteomes" id="UP000700334"/>
    </source>
</evidence>
<dbReference type="Proteomes" id="UP000700334">
    <property type="component" value="Unassembled WGS sequence"/>
</dbReference>
<dbReference type="OrthoDB" id="9939976at2759"/>
<comment type="caution">
    <text evidence="2">Lacks conserved residue(s) required for the propagation of feature annotation.</text>
</comment>
<dbReference type="EMBL" id="JAGFMF010011396">
    <property type="protein sequence ID" value="KAG8524023.1"/>
    <property type="molecule type" value="Genomic_DNA"/>
</dbReference>
<dbReference type="PROSITE" id="PS50923">
    <property type="entry name" value="SUSHI"/>
    <property type="match status" value="1"/>
</dbReference>
<dbReference type="AlphaFoldDB" id="A0A8J6AN63"/>
<dbReference type="Gene3D" id="2.10.70.10">
    <property type="entry name" value="Complement Module, domain 1"/>
    <property type="match status" value="1"/>
</dbReference>
<dbReference type="SUPFAM" id="SSF57535">
    <property type="entry name" value="Complement control module/SCR domain"/>
    <property type="match status" value="1"/>
</dbReference>
<dbReference type="PANTHER" id="PTHR46879:SF1">
    <property type="entry name" value="SUSHI DOMAIN-CONTAINING PROTEIN 3"/>
    <property type="match status" value="1"/>
</dbReference>
<dbReference type="PANTHER" id="PTHR46879">
    <property type="entry name" value="SUSHI DOMAIN-CONTAINING PROTEIN 3"/>
    <property type="match status" value="1"/>
</dbReference>
<keyword evidence="3" id="KW-1133">Transmembrane helix</keyword>
<sequence>MSPLCSPFLGMCAQVQPPLRGTIQVLRGNGTTVGTVIMFRCPSGHQMSGSGLLTCTWKGNIAEWSSVTPVCKSVPPSETFGFKVAVIGSIVSCAIILLMSMAFLTCCLVKCVKRSEQRRSDRVAQLWLQLRGEDLETVQAAYLGLKALSSNSSSQPGSWLSHAHDNQSFTTDFGEGTRQVAGMTHGVNKDPWTLGPGALNLIGPTGFPHTQGMVHTANLGQTVPASRLTSGIHRQPTVYVPG</sequence>
<keyword evidence="3" id="KW-0812">Transmembrane</keyword>
<dbReference type="InterPro" id="IPR053067">
    <property type="entry name" value="SUSD3"/>
</dbReference>
<dbReference type="InterPro" id="IPR035976">
    <property type="entry name" value="Sushi/SCR/CCP_sf"/>
</dbReference>
<dbReference type="GO" id="GO:0005886">
    <property type="term" value="C:plasma membrane"/>
    <property type="evidence" value="ECO:0007669"/>
    <property type="project" value="TreeGrafter"/>
</dbReference>
<gene>
    <name evidence="5" type="ORF">J0S82_009790</name>
</gene>
<feature type="transmembrane region" description="Helical" evidence="3">
    <location>
        <begin position="84"/>
        <end position="109"/>
    </location>
</feature>
<feature type="disulfide bond" evidence="2">
    <location>
        <begin position="12"/>
        <end position="55"/>
    </location>
</feature>
<keyword evidence="2" id="KW-0768">Sushi</keyword>
<dbReference type="CDD" id="cd00033">
    <property type="entry name" value="CCP"/>
    <property type="match status" value="1"/>
</dbReference>
<accession>A0A8J6AN63</accession>
<feature type="domain" description="Sushi" evidence="4">
    <location>
        <begin position="10"/>
        <end position="73"/>
    </location>
</feature>
<evidence type="ECO:0000256" key="3">
    <source>
        <dbReference type="SAM" id="Phobius"/>
    </source>
</evidence>
<evidence type="ECO:0000256" key="2">
    <source>
        <dbReference type="PROSITE-ProRule" id="PRU00302"/>
    </source>
</evidence>
<keyword evidence="1 2" id="KW-1015">Disulfide bond</keyword>
<keyword evidence="6" id="KW-1185">Reference proteome</keyword>
<dbReference type="InterPro" id="IPR000436">
    <property type="entry name" value="Sushi_SCR_CCP_dom"/>
</dbReference>